<dbReference type="Proteomes" id="UP000001219">
    <property type="component" value="Chromosome"/>
</dbReference>
<protein>
    <recommendedName>
        <fullName evidence="1">MmyB-like transcription regulator ligand binding domain-containing protein</fullName>
    </recommendedName>
</protein>
<keyword evidence="3" id="KW-1185">Reference proteome</keyword>
<accession>D0L2Q8</accession>
<dbReference type="InterPro" id="IPR010982">
    <property type="entry name" value="Lambda_DNA-bd_dom_sf"/>
</dbReference>
<sequence>MGLPAGTRRRVAGLRREEVAQLAGVGLTWYTWLEQGRPIAASEQVLTAIARALRLTDDERDHLFALAGVPIPDRAETSCLRDGHLLAIEKFMPFPAAVQTARFDILAYNRAYRFLFGDLDRIEPERRNCALLLFTDPVWQRSHADLAFSQARIAARLRAGFGRHHDEPHWQQFIEELQEASPAFRALWERGDVTAEPNAPKHIRHAGLGELNLTMTSLWLDESLGPRLVWFAPADDPTAAKVTQLGEMGLDQPPVSAVAS</sequence>
<dbReference type="GO" id="GO:0003677">
    <property type="term" value="F:DNA binding"/>
    <property type="evidence" value="ECO:0007669"/>
    <property type="project" value="InterPro"/>
</dbReference>
<dbReference type="AlphaFoldDB" id="D0L2Q8"/>
<gene>
    <name evidence="2" type="ordered locus">Gbro_0716</name>
</gene>
<dbReference type="Gene3D" id="1.10.260.40">
    <property type="entry name" value="lambda repressor-like DNA-binding domains"/>
    <property type="match status" value="1"/>
</dbReference>
<organism evidence="2 3">
    <name type="scientific">Gordonia bronchialis (strain ATCC 25592 / DSM 43247 / BCRC 13721 / JCM 3198 / KCTC 3076 / NBRC 16047 / NCTC 10667)</name>
    <name type="common">Rhodococcus bronchialis</name>
    <dbReference type="NCBI Taxonomy" id="526226"/>
    <lineage>
        <taxon>Bacteria</taxon>
        <taxon>Bacillati</taxon>
        <taxon>Actinomycetota</taxon>
        <taxon>Actinomycetes</taxon>
        <taxon>Mycobacteriales</taxon>
        <taxon>Gordoniaceae</taxon>
        <taxon>Gordonia</taxon>
    </lineage>
</organism>
<name>D0L2Q8_GORB4</name>
<dbReference type="HOGENOM" id="CLU_057862_2_0_11"/>
<feature type="domain" description="MmyB-like transcription regulator ligand binding" evidence="1">
    <location>
        <begin position="81"/>
        <end position="245"/>
    </location>
</feature>
<reference evidence="2 3" key="2">
    <citation type="journal article" date="2010" name="Stand. Genomic Sci.">
        <title>Complete genome sequence of Gordonia bronchialis type strain (3410).</title>
        <authorList>
            <person name="Ivanova N."/>
            <person name="Sikorski J."/>
            <person name="Jando M."/>
            <person name="Lapidus A."/>
            <person name="Nolan M."/>
            <person name="Lucas S."/>
            <person name="Del Rio T.G."/>
            <person name="Tice H."/>
            <person name="Copeland A."/>
            <person name="Cheng J.F."/>
            <person name="Chen F."/>
            <person name="Bruce D."/>
            <person name="Goodwin L."/>
            <person name="Pitluck S."/>
            <person name="Mavromatis K."/>
            <person name="Ovchinnikova G."/>
            <person name="Pati A."/>
            <person name="Chen A."/>
            <person name="Palaniappan K."/>
            <person name="Land M."/>
            <person name="Hauser L."/>
            <person name="Chang Y.J."/>
            <person name="Jeffries C.D."/>
            <person name="Chain P."/>
            <person name="Saunders E."/>
            <person name="Han C."/>
            <person name="Detter J.C."/>
            <person name="Brettin T."/>
            <person name="Rohde M."/>
            <person name="Goker M."/>
            <person name="Bristow J."/>
            <person name="Eisen J.A."/>
            <person name="Markowitz V."/>
            <person name="Hugenholtz P."/>
            <person name="Klenk H.P."/>
            <person name="Kyrpides N.C."/>
        </authorList>
    </citation>
    <scope>NUCLEOTIDE SEQUENCE [LARGE SCALE GENOMIC DNA]</scope>
    <source>
        <strain evidence="3">ATCC 25592 / DSM 43247 / BCRC 13721 / JCM 3198 / KCTC 3076 / NBRC 16047 / NCTC 10667</strain>
    </source>
</reference>
<evidence type="ECO:0000259" key="1">
    <source>
        <dbReference type="Pfam" id="PF17765"/>
    </source>
</evidence>
<dbReference type="PANTHER" id="PTHR35010:SF2">
    <property type="entry name" value="BLL4672 PROTEIN"/>
    <property type="match status" value="1"/>
</dbReference>
<proteinExistence type="predicted"/>
<dbReference type="Gene3D" id="3.30.450.180">
    <property type="match status" value="1"/>
</dbReference>
<dbReference type="KEGG" id="gbr:Gbro_0716"/>
<evidence type="ECO:0000313" key="3">
    <source>
        <dbReference type="Proteomes" id="UP000001219"/>
    </source>
</evidence>
<evidence type="ECO:0000313" key="2">
    <source>
        <dbReference type="EMBL" id="ACY20033.1"/>
    </source>
</evidence>
<dbReference type="InterPro" id="IPR001387">
    <property type="entry name" value="Cro/C1-type_HTH"/>
</dbReference>
<dbReference type="CDD" id="cd00093">
    <property type="entry name" value="HTH_XRE"/>
    <property type="match status" value="1"/>
</dbReference>
<dbReference type="eggNOG" id="COG1396">
    <property type="taxonomic scope" value="Bacteria"/>
</dbReference>
<dbReference type="EMBL" id="CP001802">
    <property type="protein sequence ID" value="ACY20033.1"/>
    <property type="molecule type" value="Genomic_DNA"/>
</dbReference>
<dbReference type="SUPFAM" id="SSF47413">
    <property type="entry name" value="lambda repressor-like DNA-binding domains"/>
    <property type="match status" value="1"/>
</dbReference>
<dbReference type="InterPro" id="IPR041413">
    <property type="entry name" value="MLTR_LBD"/>
</dbReference>
<dbReference type="Pfam" id="PF13560">
    <property type="entry name" value="HTH_31"/>
    <property type="match status" value="1"/>
</dbReference>
<dbReference type="Pfam" id="PF17765">
    <property type="entry name" value="MLTR_LBD"/>
    <property type="match status" value="1"/>
</dbReference>
<reference evidence="3" key="1">
    <citation type="submission" date="2009-10" db="EMBL/GenBank/DDBJ databases">
        <title>The complete chromosome of Gordonia bronchialis DSM 43247.</title>
        <authorList>
            <consortium name="US DOE Joint Genome Institute (JGI-PGF)"/>
            <person name="Lucas S."/>
            <person name="Copeland A."/>
            <person name="Lapidus A."/>
            <person name="Glavina del Rio T."/>
            <person name="Dalin E."/>
            <person name="Tice H."/>
            <person name="Bruce D."/>
            <person name="Goodwin L."/>
            <person name="Pitluck S."/>
            <person name="Kyrpides N."/>
            <person name="Mavromatis K."/>
            <person name="Ivanova N."/>
            <person name="Ovchinnikova G."/>
            <person name="Saunders E."/>
            <person name="Brettin T."/>
            <person name="Detter J.C."/>
            <person name="Han C."/>
            <person name="Larimer F."/>
            <person name="Land M."/>
            <person name="Hauser L."/>
            <person name="Markowitz V."/>
            <person name="Cheng J.-F."/>
            <person name="Hugenholtz P."/>
            <person name="Woyke T."/>
            <person name="Wu D."/>
            <person name="Jando M."/>
            <person name="Schneider S."/>
            <person name="Goeker M."/>
            <person name="Klenk H.-P."/>
            <person name="Eisen J.A."/>
        </authorList>
    </citation>
    <scope>NUCLEOTIDE SEQUENCE [LARGE SCALE GENOMIC DNA]</scope>
    <source>
        <strain evidence="3">ATCC 25592 / DSM 43247 / BCRC 13721 / JCM 3198 / KCTC 3076 / NBRC 16047 / NCTC 10667</strain>
    </source>
</reference>
<dbReference type="PANTHER" id="PTHR35010">
    <property type="entry name" value="BLL4672 PROTEIN-RELATED"/>
    <property type="match status" value="1"/>
</dbReference>